<dbReference type="Proteomes" id="UP000242367">
    <property type="component" value="Unassembled WGS sequence"/>
</dbReference>
<name>A0A2P4UNZ9_9ACTN</name>
<feature type="binding site" evidence="5">
    <location>
        <position position="241"/>
    </location>
    <ligand>
        <name>Fe cation</name>
        <dbReference type="ChEBI" id="CHEBI:24875"/>
        <note>catalytic</note>
    </ligand>
</feature>
<dbReference type="PROSITE" id="PS51318">
    <property type="entry name" value="TAT"/>
    <property type="match status" value="1"/>
</dbReference>
<reference evidence="7 8" key="1">
    <citation type="journal article" date="2017" name="Chemistry">
        <title>Isolation, Biosynthesis and Chemical Modifications of Rubterolones A-F: Rare Tropolone Alkaloids from Actinomadura sp. 5-2.</title>
        <authorList>
            <person name="Guo H."/>
            <person name="Benndorf R."/>
            <person name="Leichnitz D."/>
            <person name="Klassen J.L."/>
            <person name="Vollmers J."/>
            <person name="Gorls H."/>
            <person name="Steinacker M."/>
            <person name="Weigel C."/>
            <person name="Dahse H.M."/>
            <person name="Kaster A.K."/>
            <person name="de Beer Z.W."/>
            <person name="Poulsen M."/>
            <person name="Beemelmanns C."/>
        </authorList>
    </citation>
    <scope>NUCLEOTIDE SEQUENCE [LARGE SCALE GENOMIC DNA]</scope>
    <source>
        <strain evidence="7 8">5-2</strain>
    </source>
</reference>
<evidence type="ECO:0000256" key="1">
    <source>
        <dbReference type="ARBA" id="ARBA00006787"/>
    </source>
</evidence>
<dbReference type="Pfam" id="PF03055">
    <property type="entry name" value="RPE65"/>
    <property type="match status" value="1"/>
</dbReference>
<dbReference type="RefSeq" id="WP_103561688.1">
    <property type="nucleotide sequence ID" value="NZ_MTBP01000001.1"/>
</dbReference>
<evidence type="ECO:0000256" key="6">
    <source>
        <dbReference type="RuleBase" id="RU364048"/>
    </source>
</evidence>
<dbReference type="InterPro" id="IPR004294">
    <property type="entry name" value="Carotenoid_Oase"/>
</dbReference>
<dbReference type="EC" id="1.13.11.-" evidence="6"/>
<comment type="similarity">
    <text evidence="1 6">Belongs to the carotenoid oxygenase family.</text>
</comment>
<evidence type="ECO:0000256" key="4">
    <source>
        <dbReference type="ARBA" id="ARBA00023004"/>
    </source>
</evidence>
<feature type="binding site" evidence="5">
    <location>
        <position position="193"/>
    </location>
    <ligand>
        <name>Fe cation</name>
        <dbReference type="ChEBI" id="CHEBI:24875"/>
        <note>catalytic</note>
    </ligand>
</feature>
<sequence length="492" mass="53750">MSQQMSRRNALAAGLSVGTVLGAGAIGALPAKAAQLAPRRKRDSGNPFLEGEFAPVPFEVTAFDLAVTGTIPQDLTGRLLRNGPNVLGLEDPLAHHWLVGDGMVHGVQLRDGRAEWYRSRWVRAKGTAEKLGEPVRGVPAETDFPSNINVIGFRGKTLALQEGTARPQELTDELYTVGPCDFNGTWAGTMSAHAKLDPGTGELHSVSYDESTDYVQYVVVGAAGEVRSARKIPMGGTILMHDFALTEKYVVLYDQPIMFDLDAMKHGQKIPWVWDTERSNRVGYFPRAGGAVTWITVPPSYISHTLNAYDDGGDIVVDYVEFPAPFSADRLSTSAPPALVRWTIDRARRSVRRTQLDDRPQEFPRVPDAQVSRRHRYGYTAATADFLKSYGHGSTPDSAFSNGLVKHDLATGRSQFHRFPKHASASEAVFVPRSGARAEDDGYVLSYVHNPERNASDLVILAAQDFTGEPIARIHLPSRIPLGLHGSWIAGT</sequence>
<dbReference type="GO" id="GO:0010436">
    <property type="term" value="F:carotenoid dioxygenase activity"/>
    <property type="evidence" value="ECO:0007669"/>
    <property type="project" value="TreeGrafter"/>
</dbReference>
<dbReference type="InterPro" id="IPR006311">
    <property type="entry name" value="TAT_signal"/>
</dbReference>
<accession>A0A2P4UNZ9</accession>
<keyword evidence="2 5" id="KW-0479">Metal-binding</keyword>
<comment type="cofactor">
    <cofactor evidence="5 6">
        <name>Fe(2+)</name>
        <dbReference type="ChEBI" id="CHEBI:29033"/>
    </cofactor>
    <text evidence="5 6">Binds 1 Fe(2+) ion per subunit.</text>
</comment>
<dbReference type="GO" id="GO:0046872">
    <property type="term" value="F:metal ion binding"/>
    <property type="evidence" value="ECO:0007669"/>
    <property type="project" value="UniProtKB-KW"/>
</dbReference>
<dbReference type="PANTHER" id="PTHR10543:SF89">
    <property type="entry name" value="CAROTENOID 9,10(9',10')-CLEAVAGE DIOXYGENASE 1"/>
    <property type="match status" value="1"/>
</dbReference>
<keyword evidence="4 5" id="KW-0408">Iron</keyword>
<keyword evidence="6" id="KW-0223">Dioxygenase</keyword>
<comment type="caution">
    <text evidence="7">The sequence shown here is derived from an EMBL/GenBank/DDBJ whole genome shotgun (WGS) entry which is preliminary data.</text>
</comment>
<gene>
    <name evidence="7" type="ORF">BTM25_11750</name>
</gene>
<protein>
    <recommendedName>
        <fullName evidence="6">Dioxygenase</fullName>
        <ecNumber evidence="6">1.13.11.-</ecNumber>
    </recommendedName>
</protein>
<evidence type="ECO:0000313" key="8">
    <source>
        <dbReference type="Proteomes" id="UP000242367"/>
    </source>
</evidence>
<feature type="binding site" evidence="5">
    <location>
        <position position="304"/>
    </location>
    <ligand>
        <name>Fe cation</name>
        <dbReference type="ChEBI" id="CHEBI:24875"/>
        <note>catalytic</note>
    </ligand>
</feature>
<keyword evidence="3 6" id="KW-0560">Oxidoreductase</keyword>
<dbReference type="GO" id="GO:0016121">
    <property type="term" value="P:carotene catabolic process"/>
    <property type="evidence" value="ECO:0007669"/>
    <property type="project" value="TreeGrafter"/>
</dbReference>
<proteinExistence type="inferred from homology"/>
<evidence type="ECO:0000256" key="5">
    <source>
        <dbReference type="PIRSR" id="PIRSR604294-1"/>
    </source>
</evidence>
<feature type="binding site" evidence="5">
    <location>
        <position position="485"/>
    </location>
    <ligand>
        <name>Fe cation</name>
        <dbReference type="ChEBI" id="CHEBI:24875"/>
        <note>catalytic</note>
    </ligand>
</feature>
<dbReference type="AlphaFoldDB" id="A0A2P4UNZ9"/>
<organism evidence="7 8">
    <name type="scientific">Actinomadura rubteroloni</name>
    <dbReference type="NCBI Taxonomy" id="1926885"/>
    <lineage>
        <taxon>Bacteria</taxon>
        <taxon>Bacillati</taxon>
        <taxon>Actinomycetota</taxon>
        <taxon>Actinomycetes</taxon>
        <taxon>Streptosporangiales</taxon>
        <taxon>Thermomonosporaceae</taxon>
        <taxon>Actinomadura</taxon>
    </lineage>
</organism>
<evidence type="ECO:0000256" key="3">
    <source>
        <dbReference type="ARBA" id="ARBA00023002"/>
    </source>
</evidence>
<keyword evidence="8" id="KW-1185">Reference proteome</keyword>
<dbReference type="PANTHER" id="PTHR10543">
    <property type="entry name" value="BETA-CAROTENE DIOXYGENASE"/>
    <property type="match status" value="1"/>
</dbReference>
<evidence type="ECO:0000313" key="7">
    <source>
        <dbReference type="EMBL" id="POM26768.1"/>
    </source>
</evidence>
<dbReference type="EMBL" id="MTBP01000001">
    <property type="protein sequence ID" value="POM26768.1"/>
    <property type="molecule type" value="Genomic_DNA"/>
</dbReference>
<evidence type="ECO:0000256" key="2">
    <source>
        <dbReference type="ARBA" id="ARBA00022723"/>
    </source>
</evidence>